<keyword evidence="2" id="KW-1185">Reference proteome</keyword>
<comment type="caution">
    <text evidence="1">The sequence shown here is derived from an EMBL/GenBank/DDBJ whole genome shotgun (WGS) entry which is preliminary data.</text>
</comment>
<gene>
    <name evidence="1" type="ORF">TCAL_15982</name>
</gene>
<protein>
    <submittedName>
        <fullName evidence="1">Uncharacterized protein</fullName>
    </submittedName>
</protein>
<feature type="non-terminal residue" evidence="1">
    <location>
        <position position="1"/>
    </location>
</feature>
<sequence length="90" mass="9526">TLCFVGVVKADVDVDVDRGLVGHSTTNVTSHKIDMKWTIGISNVSRDQRPRDASCIARGASPPLNPFPKTTQAGEIVGAQILEVPQATVA</sequence>
<evidence type="ECO:0000313" key="1">
    <source>
        <dbReference type="EMBL" id="TRY76502.1"/>
    </source>
</evidence>
<organism evidence="1 2">
    <name type="scientific">Tigriopus californicus</name>
    <name type="common">Marine copepod</name>
    <dbReference type="NCBI Taxonomy" id="6832"/>
    <lineage>
        <taxon>Eukaryota</taxon>
        <taxon>Metazoa</taxon>
        <taxon>Ecdysozoa</taxon>
        <taxon>Arthropoda</taxon>
        <taxon>Crustacea</taxon>
        <taxon>Multicrustacea</taxon>
        <taxon>Hexanauplia</taxon>
        <taxon>Copepoda</taxon>
        <taxon>Harpacticoida</taxon>
        <taxon>Harpacticidae</taxon>
        <taxon>Tigriopus</taxon>
    </lineage>
</organism>
<accession>A0A553PFP5</accession>
<evidence type="ECO:0000313" key="2">
    <source>
        <dbReference type="Proteomes" id="UP000318571"/>
    </source>
</evidence>
<reference evidence="1 2" key="1">
    <citation type="journal article" date="2018" name="Nat. Ecol. Evol.">
        <title>Genomic signatures of mitonuclear coevolution across populations of Tigriopus californicus.</title>
        <authorList>
            <person name="Barreto F.S."/>
            <person name="Watson E.T."/>
            <person name="Lima T.G."/>
            <person name="Willett C.S."/>
            <person name="Edmands S."/>
            <person name="Li W."/>
            <person name="Burton R.S."/>
        </authorList>
    </citation>
    <scope>NUCLEOTIDE SEQUENCE [LARGE SCALE GENOMIC DNA]</scope>
    <source>
        <strain evidence="1 2">San Diego</strain>
    </source>
</reference>
<dbReference type="AlphaFoldDB" id="A0A553PFP5"/>
<dbReference type="EMBL" id="VCGU01000004">
    <property type="protein sequence ID" value="TRY76502.1"/>
    <property type="molecule type" value="Genomic_DNA"/>
</dbReference>
<dbReference type="Proteomes" id="UP000318571">
    <property type="component" value="Chromosome 5"/>
</dbReference>
<proteinExistence type="predicted"/>
<name>A0A553PFP5_TIGCA</name>